<dbReference type="InterPro" id="IPR050445">
    <property type="entry name" value="Bact_polysacc_biosynth/exp"/>
</dbReference>
<evidence type="ECO:0000313" key="7">
    <source>
        <dbReference type="Proteomes" id="UP000183208"/>
    </source>
</evidence>
<dbReference type="EMBL" id="FNTI01000001">
    <property type="protein sequence ID" value="SED58196.1"/>
    <property type="molecule type" value="Genomic_DNA"/>
</dbReference>
<feature type="coiled-coil region" evidence="3">
    <location>
        <begin position="239"/>
        <end position="302"/>
    </location>
</feature>
<proteinExistence type="predicted"/>
<dbReference type="GO" id="GO:0004713">
    <property type="term" value="F:protein tyrosine kinase activity"/>
    <property type="evidence" value="ECO:0007669"/>
    <property type="project" value="TreeGrafter"/>
</dbReference>
<feature type="transmembrane region" description="Helical" evidence="5">
    <location>
        <begin position="47"/>
        <end position="65"/>
    </location>
</feature>
<feature type="region of interest" description="Disordered" evidence="4">
    <location>
        <begin position="1"/>
        <end position="27"/>
    </location>
</feature>
<dbReference type="InterPro" id="IPR005702">
    <property type="entry name" value="Wzc-like_C"/>
</dbReference>
<dbReference type="PANTHER" id="PTHR32309">
    <property type="entry name" value="TYROSINE-PROTEIN KINASE"/>
    <property type="match status" value="1"/>
</dbReference>
<dbReference type="PANTHER" id="PTHR32309:SF13">
    <property type="entry name" value="FERRIC ENTEROBACTIN TRANSPORT PROTEIN FEPE"/>
    <property type="match status" value="1"/>
</dbReference>
<evidence type="ECO:0000256" key="4">
    <source>
        <dbReference type="SAM" id="MobiDB-lite"/>
    </source>
</evidence>
<sequence length="757" mass="82210">MDARTSELPLETEHDYSDGSEFSQRSSARPSIGVTDILETLRRNWRFPLYGFLIGLALAVVYFVTVPNPYKSSARLLVDRSVSRYLQNNKIVDQPTFDEPEIGSQTFVVSSDSVVIPVVRSLGLTHDSEFVGQPKMGGARISDYLGDLKKAVGNMLGMSVAPPADPEAALERAAVEAIGKRLTVAREDIANVINVAFESEDKNKAAKIANAIADSYITTTLDAKLKSTRVASQWLQDRLVELKKQAADADRALQDFRGANNLKSGGGGQGGMDQRANLEIQLANAQIATAEAKSRLDRIQQSSGSGITAIVGTDALLNPARSGMINFALNNSDLVKLRSQYREVAARAADVEGKVGSKHEVAIKLRRQAEELQSAISSEELRIADSYSIEYQVAKARETELAATVANLSGGTKAGSELRELESSAETLHKLYDGTLQKYKEINTIETETMPVQSARVITRAVPALSKNSKKGWAVLAGSMMLGLFLGAGAAVGREWVADVFRTPRAVEQVTDNKCVVLPLVEATSTPMEELVLDAPYSRFTEALRNVKAQIDTNRSVHGAKVIGIVSSLPKEGKTTVGANLAALMIAASGARTLVIDSDFHVRRLSATLAPDAREGLLEALENPTRLPWLVSRRQRSGLHVLPCVSPARIPNSAELLGSPMMAQLLAVARKSYDYIIIEIAPVMSVVDVKMIECFVDQFVFVVEWGETKRDLVLDALTEAEVVRDRLACIILNKADPVAIQKIESYKGIKPGDYYQS</sequence>
<dbReference type="AlphaFoldDB" id="A0A1H5BUY0"/>
<name>A0A1H5BUY0_9BRAD</name>
<keyword evidence="2" id="KW-0067">ATP-binding</keyword>
<accession>A0A1H5BUY0</accession>
<evidence type="ECO:0000256" key="3">
    <source>
        <dbReference type="SAM" id="Coils"/>
    </source>
</evidence>
<keyword evidence="5" id="KW-0812">Transmembrane</keyword>
<evidence type="ECO:0000256" key="5">
    <source>
        <dbReference type="SAM" id="Phobius"/>
    </source>
</evidence>
<dbReference type="Proteomes" id="UP000183208">
    <property type="component" value="Unassembled WGS sequence"/>
</dbReference>
<evidence type="ECO:0000256" key="2">
    <source>
        <dbReference type="ARBA" id="ARBA00022840"/>
    </source>
</evidence>
<dbReference type="RefSeq" id="WP_074823604.1">
    <property type="nucleotide sequence ID" value="NZ_FNTI01000001.1"/>
</dbReference>
<keyword evidence="1" id="KW-0547">Nucleotide-binding</keyword>
<dbReference type="InterPro" id="IPR027417">
    <property type="entry name" value="P-loop_NTPase"/>
</dbReference>
<reference evidence="6 7" key="1">
    <citation type="submission" date="2016-10" db="EMBL/GenBank/DDBJ databases">
        <authorList>
            <person name="de Groot N.N."/>
        </authorList>
    </citation>
    <scope>NUCLEOTIDE SEQUENCE [LARGE SCALE GENOMIC DNA]</scope>
    <source>
        <strain evidence="6 7">GAS522</strain>
    </source>
</reference>
<evidence type="ECO:0000313" key="6">
    <source>
        <dbReference type="EMBL" id="SED58196.1"/>
    </source>
</evidence>
<dbReference type="GO" id="GO:0005886">
    <property type="term" value="C:plasma membrane"/>
    <property type="evidence" value="ECO:0007669"/>
    <property type="project" value="TreeGrafter"/>
</dbReference>
<dbReference type="Gene3D" id="3.40.50.300">
    <property type="entry name" value="P-loop containing nucleotide triphosphate hydrolases"/>
    <property type="match status" value="1"/>
</dbReference>
<dbReference type="OrthoDB" id="230260at2"/>
<organism evidence="6 7">
    <name type="scientific">Bradyrhizobium lablabi</name>
    <dbReference type="NCBI Taxonomy" id="722472"/>
    <lineage>
        <taxon>Bacteria</taxon>
        <taxon>Pseudomonadati</taxon>
        <taxon>Pseudomonadota</taxon>
        <taxon>Alphaproteobacteria</taxon>
        <taxon>Hyphomicrobiales</taxon>
        <taxon>Nitrobacteraceae</taxon>
        <taxon>Bradyrhizobium</taxon>
    </lineage>
</organism>
<dbReference type="SUPFAM" id="SSF52540">
    <property type="entry name" value="P-loop containing nucleoside triphosphate hydrolases"/>
    <property type="match status" value="1"/>
</dbReference>
<dbReference type="CDD" id="cd05387">
    <property type="entry name" value="BY-kinase"/>
    <property type="match status" value="1"/>
</dbReference>
<keyword evidence="5" id="KW-0472">Membrane</keyword>
<keyword evidence="3" id="KW-0175">Coiled coil</keyword>
<evidence type="ECO:0000256" key="1">
    <source>
        <dbReference type="ARBA" id="ARBA00022741"/>
    </source>
</evidence>
<keyword evidence="5" id="KW-1133">Transmembrane helix</keyword>
<protein>
    <submittedName>
        <fullName evidence="6">Succinoglycan biosynthesis transport protein ExoP</fullName>
    </submittedName>
</protein>
<gene>
    <name evidence="6" type="ORF">SAMN05444171_4513</name>
</gene>
<feature type="compositionally biased region" description="Basic and acidic residues" evidence="4">
    <location>
        <begin position="1"/>
        <end position="17"/>
    </location>
</feature>